<reference evidence="1 2" key="1">
    <citation type="submission" date="2018-12" db="EMBL/GenBank/DDBJ databases">
        <title>Bacillus yapensis draft genome sequence.</title>
        <authorList>
            <person name="Yu L."/>
            <person name="Xu X."/>
            <person name="Tang X."/>
        </authorList>
    </citation>
    <scope>NUCLEOTIDE SEQUENCE [LARGE SCALE GENOMIC DNA]</scope>
    <source>
        <strain evidence="1 2">XXST-01</strain>
    </source>
</reference>
<dbReference type="Proteomes" id="UP000271374">
    <property type="component" value="Unassembled WGS sequence"/>
</dbReference>
<dbReference type="RefSeq" id="WP_126410860.1">
    <property type="nucleotide sequence ID" value="NZ_RXNT01000025.1"/>
</dbReference>
<dbReference type="AlphaFoldDB" id="A0A431VT55"/>
<evidence type="ECO:0000313" key="1">
    <source>
        <dbReference type="EMBL" id="RTR26293.1"/>
    </source>
</evidence>
<name>A0A431VT55_9BACI</name>
<evidence type="ECO:0008006" key="3">
    <source>
        <dbReference type="Google" id="ProtNLM"/>
    </source>
</evidence>
<protein>
    <recommendedName>
        <fullName evidence="3">XRE family transcriptional regulator</fullName>
    </recommendedName>
</protein>
<comment type="caution">
    <text evidence="1">The sequence shown here is derived from an EMBL/GenBank/DDBJ whole genome shotgun (WGS) entry which is preliminary data.</text>
</comment>
<evidence type="ECO:0000313" key="2">
    <source>
        <dbReference type="Proteomes" id="UP000271374"/>
    </source>
</evidence>
<organism evidence="1 2">
    <name type="scientific">Bacillus yapensis</name>
    <dbReference type="NCBI Taxonomy" id="2492960"/>
    <lineage>
        <taxon>Bacteria</taxon>
        <taxon>Bacillati</taxon>
        <taxon>Bacillota</taxon>
        <taxon>Bacilli</taxon>
        <taxon>Bacillales</taxon>
        <taxon>Bacillaceae</taxon>
        <taxon>Bacillus</taxon>
    </lineage>
</organism>
<dbReference type="OrthoDB" id="2973239at2"/>
<sequence length="94" mass="10908">MEQQGNQHVLDMIENHFGELVEQLKNQRGYSLKDISDRTNLSPSFIFRLIKGYRGCEMTTRLNILINGFGLEEVAEEYMKQVLKDKESLKKITG</sequence>
<dbReference type="GO" id="GO:0003677">
    <property type="term" value="F:DNA binding"/>
    <property type="evidence" value="ECO:0007669"/>
    <property type="project" value="InterPro"/>
</dbReference>
<accession>A0A431VT55</accession>
<dbReference type="EMBL" id="RXNT01000025">
    <property type="protein sequence ID" value="RTR26293.1"/>
    <property type="molecule type" value="Genomic_DNA"/>
</dbReference>
<keyword evidence="2" id="KW-1185">Reference proteome</keyword>
<dbReference type="Gene3D" id="1.10.260.40">
    <property type="entry name" value="lambda repressor-like DNA-binding domains"/>
    <property type="match status" value="1"/>
</dbReference>
<dbReference type="InterPro" id="IPR010982">
    <property type="entry name" value="Lambda_DNA-bd_dom_sf"/>
</dbReference>
<proteinExistence type="predicted"/>
<dbReference type="SUPFAM" id="SSF47413">
    <property type="entry name" value="lambda repressor-like DNA-binding domains"/>
    <property type="match status" value="1"/>
</dbReference>
<gene>
    <name evidence="1" type="ORF">EKG37_21725</name>
</gene>